<keyword evidence="2" id="KW-0812">Transmembrane</keyword>
<comment type="caution">
    <text evidence="3">The sequence shown here is derived from an EMBL/GenBank/DDBJ whole genome shotgun (WGS) entry which is preliminary data.</text>
</comment>
<keyword evidence="4" id="KW-1185">Reference proteome</keyword>
<keyword evidence="2" id="KW-1133">Transmembrane helix</keyword>
<organism evidence="3 4">
    <name type="scientific">Cryobacterium cheniae</name>
    <dbReference type="NCBI Taxonomy" id="1259262"/>
    <lineage>
        <taxon>Bacteria</taxon>
        <taxon>Bacillati</taxon>
        <taxon>Actinomycetota</taxon>
        <taxon>Actinomycetes</taxon>
        <taxon>Micrococcales</taxon>
        <taxon>Microbacteriaceae</taxon>
        <taxon>Cryobacterium</taxon>
    </lineage>
</organism>
<dbReference type="AlphaFoldDB" id="A0A4R8XQX3"/>
<dbReference type="RefSeq" id="WP_134369565.1">
    <property type="nucleotide sequence ID" value="NZ_SOGN01000035.1"/>
</dbReference>
<feature type="compositionally biased region" description="Polar residues" evidence="1">
    <location>
        <begin position="195"/>
        <end position="207"/>
    </location>
</feature>
<dbReference type="EMBL" id="SOGN01000035">
    <property type="protein sequence ID" value="TFC81133.1"/>
    <property type="molecule type" value="Genomic_DNA"/>
</dbReference>
<feature type="region of interest" description="Disordered" evidence="1">
    <location>
        <begin position="186"/>
        <end position="207"/>
    </location>
</feature>
<evidence type="ECO:0000313" key="4">
    <source>
        <dbReference type="Proteomes" id="UP000298433"/>
    </source>
</evidence>
<evidence type="ECO:0000256" key="1">
    <source>
        <dbReference type="SAM" id="MobiDB-lite"/>
    </source>
</evidence>
<gene>
    <name evidence="3" type="ORF">E3T23_06445</name>
</gene>
<dbReference type="Proteomes" id="UP000298433">
    <property type="component" value="Unassembled WGS sequence"/>
</dbReference>
<sequence>MDLNSLLSWVLIALATISLVVSVSFFVLIRVLIKRIRRSRRISGAVLRSRTLLSRGPQHKILKLQLRLKESLDSGQAAVDLAVRSEGPRGELPRLFRRIASEGITLQSQLRLLASENDAVLLAEALPAAGRRVDQVAGLVGRLRSAVTAGLGDLSDDTLATLHSDVDHEVAALRAGVAELRTLNGNDGFPVPRQPLSTDHFSKGNQS</sequence>
<name>A0A4R8XQX3_9MICO</name>
<evidence type="ECO:0000256" key="2">
    <source>
        <dbReference type="SAM" id="Phobius"/>
    </source>
</evidence>
<keyword evidence="2" id="KW-0472">Membrane</keyword>
<proteinExistence type="predicted"/>
<feature type="transmembrane region" description="Helical" evidence="2">
    <location>
        <begin position="6"/>
        <end position="33"/>
    </location>
</feature>
<protein>
    <submittedName>
        <fullName evidence="3">Uncharacterized protein</fullName>
    </submittedName>
</protein>
<dbReference type="OrthoDB" id="5113113at2"/>
<reference evidence="3 4" key="1">
    <citation type="submission" date="2019-03" db="EMBL/GenBank/DDBJ databases">
        <title>Genomics of glacier-inhabiting Cryobacterium strains.</title>
        <authorList>
            <person name="Liu Q."/>
            <person name="Xin Y.-H."/>
        </authorList>
    </citation>
    <scope>NUCLEOTIDE SEQUENCE [LARGE SCALE GENOMIC DNA]</scope>
    <source>
        <strain evidence="3 4">TMT2-48-2</strain>
    </source>
</reference>
<evidence type="ECO:0000313" key="3">
    <source>
        <dbReference type="EMBL" id="TFC81133.1"/>
    </source>
</evidence>
<accession>A0A4R8XQX3</accession>